<dbReference type="SUPFAM" id="SSF53850">
    <property type="entry name" value="Periplasmic binding protein-like II"/>
    <property type="match status" value="1"/>
</dbReference>
<dbReference type="FunFam" id="1.10.10.10:FF:000001">
    <property type="entry name" value="LysR family transcriptional regulator"/>
    <property type="match status" value="1"/>
</dbReference>
<evidence type="ECO:0000256" key="2">
    <source>
        <dbReference type="ARBA" id="ARBA00023015"/>
    </source>
</evidence>
<keyword evidence="7" id="KW-1185">Reference proteome</keyword>
<dbReference type="Pfam" id="PF03466">
    <property type="entry name" value="LysR_substrate"/>
    <property type="match status" value="1"/>
</dbReference>
<protein>
    <submittedName>
        <fullName evidence="6">DNA-binding transcriptional regulator, LysR family</fullName>
    </submittedName>
</protein>
<dbReference type="Gene3D" id="1.10.10.10">
    <property type="entry name" value="Winged helix-like DNA-binding domain superfamily/Winged helix DNA-binding domain"/>
    <property type="match status" value="1"/>
</dbReference>
<dbReference type="EMBL" id="FNRQ01000007">
    <property type="protein sequence ID" value="SEB15956.1"/>
    <property type="molecule type" value="Genomic_DNA"/>
</dbReference>
<dbReference type="STRING" id="83784.SAMN05192564_107105"/>
<keyword evidence="4" id="KW-0804">Transcription</keyword>
<reference evidence="7" key="1">
    <citation type="submission" date="2016-10" db="EMBL/GenBank/DDBJ databases">
        <authorList>
            <person name="Varghese N."/>
            <person name="Submissions S."/>
        </authorList>
    </citation>
    <scope>NUCLEOTIDE SEQUENCE [LARGE SCALE GENOMIC DNA]</scope>
    <source>
        <strain evidence="7">LMG 24000</strain>
    </source>
</reference>
<dbReference type="GO" id="GO:0003677">
    <property type="term" value="F:DNA binding"/>
    <property type="evidence" value="ECO:0007669"/>
    <property type="project" value="UniProtKB-KW"/>
</dbReference>
<dbReference type="Pfam" id="PF00126">
    <property type="entry name" value="HTH_1"/>
    <property type="match status" value="1"/>
</dbReference>
<organism evidence="6 7">
    <name type="scientific">Paraburkholderia sartisoli</name>
    <dbReference type="NCBI Taxonomy" id="83784"/>
    <lineage>
        <taxon>Bacteria</taxon>
        <taxon>Pseudomonadati</taxon>
        <taxon>Pseudomonadota</taxon>
        <taxon>Betaproteobacteria</taxon>
        <taxon>Burkholderiales</taxon>
        <taxon>Burkholderiaceae</taxon>
        <taxon>Paraburkholderia</taxon>
    </lineage>
</organism>
<dbReference type="InterPro" id="IPR005119">
    <property type="entry name" value="LysR_subst-bd"/>
</dbReference>
<dbReference type="GO" id="GO:0003700">
    <property type="term" value="F:DNA-binding transcription factor activity"/>
    <property type="evidence" value="ECO:0007669"/>
    <property type="project" value="InterPro"/>
</dbReference>
<evidence type="ECO:0000313" key="6">
    <source>
        <dbReference type="EMBL" id="SEB15956.1"/>
    </source>
</evidence>
<keyword evidence="3 6" id="KW-0238">DNA-binding</keyword>
<dbReference type="CDD" id="cd08427">
    <property type="entry name" value="PBP2_LTTR_like_2"/>
    <property type="match status" value="1"/>
</dbReference>
<evidence type="ECO:0000259" key="5">
    <source>
        <dbReference type="PROSITE" id="PS50931"/>
    </source>
</evidence>
<dbReference type="InterPro" id="IPR036388">
    <property type="entry name" value="WH-like_DNA-bd_sf"/>
</dbReference>
<dbReference type="AlphaFoldDB" id="A0A1H4H2I7"/>
<comment type="similarity">
    <text evidence="1">Belongs to the LysR transcriptional regulatory family.</text>
</comment>
<name>A0A1H4H2I7_9BURK</name>
<evidence type="ECO:0000256" key="3">
    <source>
        <dbReference type="ARBA" id="ARBA00023125"/>
    </source>
</evidence>
<proteinExistence type="inferred from homology"/>
<dbReference type="PROSITE" id="PS50931">
    <property type="entry name" value="HTH_LYSR"/>
    <property type="match status" value="1"/>
</dbReference>
<dbReference type="PRINTS" id="PR00039">
    <property type="entry name" value="HTHLYSR"/>
</dbReference>
<dbReference type="PANTHER" id="PTHR30346">
    <property type="entry name" value="TRANSCRIPTIONAL DUAL REGULATOR HCAR-RELATED"/>
    <property type="match status" value="1"/>
</dbReference>
<dbReference type="InterPro" id="IPR000847">
    <property type="entry name" value="LysR_HTH_N"/>
</dbReference>
<dbReference type="PANTHER" id="PTHR30346:SF28">
    <property type="entry name" value="HTH-TYPE TRANSCRIPTIONAL REGULATOR CYNR"/>
    <property type="match status" value="1"/>
</dbReference>
<accession>A0A1H4H2I7</accession>
<dbReference type="InterPro" id="IPR036390">
    <property type="entry name" value="WH_DNA-bd_sf"/>
</dbReference>
<evidence type="ECO:0000256" key="1">
    <source>
        <dbReference type="ARBA" id="ARBA00009437"/>
    </source>
</evidence>
<feature type="domain" description="HTH lysR-type" evidence="5">
    <location>
        <begin position="1"/>
        <end position="57"/>
    </location>
</feature>
<dbReference type="Proteomes" id="UP000198638">
    <property type="component" value="Unassembled WGS sequence"/>
</dbReference>
<evidence type="ECO:0000313" key="7">
    <source>
        <dbReference type="Proteomes" id="UP000198638"/>
    </source>
</evidence>
<dbReference type="Gene3D" id="3.40.190.10">
    <property type="entry name" value="Periplasmic binding protein-like II"/>
    <property type="match status" value="2"/>
</dbReference>
<dbReference type="RefSeq" id="WP_090535817.1">
    <property type="nucleotide sequence ID" value="NZ_FNRQ01000007.1"/>
</dbReference>
<dbReference type="OrthoDB" id="9803735at2"/>
<gene>
    <name evidence="6" type="ORF">SAMN05192564_107105</name>
</gene>
<evidence type="ECO:0000256" key="4">
    <source>
        <dbReference type="ARBA" id="ARBA00023163"/>
    </source>
</evidence>
<dbReference type="GO" id="GO:0032993">
    <property type="term" value="C:protein-DNA complex"/>
    <property type="evidence" value="ECO:0007669"/>
    <property type="project" value="TreeGrafter"/>
</dbReference>
<keyword evidence="2" id="KW-0805">Transcription regulation</keyword>
<dbReference type="SUPFAM" id="SSF46785">
    <property type="entry name" value="Winged helix' DNA-binding domain"/>
    <property type="match status" value="1"/>
</dbReference>
<sequence>MIRELQTLIAVAQHGTFAGAGEHMGLTQSAVSAQIQRLEEHLGFALFDRTGRSATLNAAGKRTLALAQELLSMYARLGDQADMAGQGGLLNIGAIASAQVSLLPDALALFRHDFPAWRIRIVPGVSLNLLAQVDSDEIDIAMIIRPPFALSPELKWHPLVTEPFVLLVPEAQARMYWRDVICAGPFIRYDRRSFGGRQVERFLRRMRLDVRDAIECDELQAIVELVARGMGVALLPEAAGLCAWPAGVIALPLGDDTFFREVGLVRRSRRDTQPAAERLAGCVIESAALVTRRTGGV</sequence>